<feature type="compositionally biased region" description="Basic and acidic residues" evidence="3">
    <location>
        <begin position="1085"/>
        <end position="1095"/>
    </location>
</feature>
<dbReference type="InterPro" id="IPR001064">
    <property type="entry name" value="Beta/gamma_crystallin"/>
</dbReference>
<sequence>MVSTGSDERNSGNATPTNLDFAATQLGDSGSEISFTDSVVEEVSKRLRVSLEGDLLKHTEDNAADETTMSTLQNPLLKPVEASKSPNLTSISLASKRSSATVGEKGHSTALRGITLGSPSSTDKRRGRIISLETATKILSPSPESEQTPRGDSPAQLHKAIWVETHLGPEEEEEREGEEERDIMKEEEEGFRADSPPVLAIPVTVIPEEDFVFQETADSPSTPSETRRFAGSLPDSDIALAVTTEESQTNSEQTEELDAGTHPKQSSPQERRKSTEIRVTRKTVNLPSKNKVYAHMVYISPEPSLDGNEPAEEDSSSRDLSSKTANTTEEKLLPSLQNNNDLQEAELGPFPTTDETTHSDRNTPEPLVEERKDSEASDLDEASSSSDMYRAKLQVVGPVVGGQGTDQASPSKRGVKGAAESRHTTVSGAKTPSSAAGSRAKNVTTKAKASTESTKVGTSTDMLPQREQSNEKTASMLPTLKEQSSSSTSSATGSKSKIPKRSTSEADVKSPVTPDKASVAEASGSAVTSKLQKQPRSKDALKSPVSPTKTGRKPSFEEAKGGKASPGDISPAKLRTGTKLLKEKADEDSDSVNLVNGVVRDHEERRVKTLSTTDRESPDVKKRGQNHLENNASPKTRLPVSSPARRRNANMTIDTNYKKTTSAQTDSEKQKKQSPEQQEVERPGSVSPPPLPESPKRGSMLSPRPSKNLYKRRNSTEERHSPTPRASPTSRASPSLRSSPTPTKQEKTASSRLPKQSDSPKPPKSPGKDSLDPLSPVSKLPTRGQRNSNKVKSTKQSTESPATTPTSKQNSGLNSPAETSESVLADQANNSIVSTEEEEDTKKLTDNQSSVSKIKQKGKMLEESEEDISSPSLEEVLKIHPIDNDDVVITGRSEVEITPGHNVSSDSEAVKGSTTMSPDLNNAKTGSQKEQDANKQQTNVVSQIKSNNTTKKQETDFPTNTCKEEVKEKDITETAQLIGNIKPDAVQVKGLAEPNSAELAQNTTQAQEDVTDTSATPVVDDSIHCDIMTDQVCVEPGSKETNMATSNKCETGDSHTAKLDSKDQDAEQKDVSSTSTIAVSVDPNLESKEQQKELLNEATDLVLDNERMPTDSRENVKDVKVEEKSKEEVGRKPVEALDNKTETGAACESPKNVENQPDKEPLLVVGKIERKEKDSKPNESLNEAAVESNESQNSSKKELQAIASEDKAEKDITEPVKPTRLSSEEKCVQPESEKEPQSIITDSLRENMTEAAQEGSTMQDNEGSFAETNKECAILLEQNAEIGNKETDQQIKALAEKKEPEPKTLQSKGEEVRINETNQEDKHTDVTKESQTPELKDVSTKTEVNKKERETKGSSLKSLENNNSGANSEVSVQQDKKSKVGKDQPEPEKNKPAKSRSKALKKENATEKSLESLLPQVDTTQKVETVNGETKSAEGTREEAETKDSSVKSLVKETAAANANIEVSIKDKESKINTDQVEDFTKLSEDIATKSKSPNANKEQQPETEKAQQKSKESQSLQTDRAEKQIAFSGETQSAKITREEAKTNKLKKSLAVKDDKIKSPEINKSIKSKSQNASERKQQLEKKKAPEKTSESPVLERQKPAEETETQSSSVQSLVNETQVTVGKSEVSIQQDQKSLTVGDMTKPATDSQPKSTKSKHPKGIEEQKSETEKALERKTEGRVSPMDSTQQSKAVSNETQRSEVTKKDTPTKDPKIESLVNKNAKSNAINEVHIEQDQKTKTVRDKEEIKEEIKSPETSSALTNVTAAGKTGEKLKQNLPKEIAAVENKVAKQEDQQKTASKIDAKKKSEPIFVDDGSSKGLGEQKDEPSTVSDEALKSSDAQMQERVSKDKPQTKSGLKQELQTKVQEKAVSDPQKPARSKVNGSLTLSATEQASQMKKDSPSSWLDVEHNQKQKKVQRRKLETSASEDDSLEPDEIDDFIRSIKEGSIPFSAPPKRRIRRKSPSPPFTMPAIREDHFEKTFDPEEFQFGLRSSIKSLKDPSPAMMMKQKAAQRKGRTLEKHERDNGMHSSTGKMEALGETEGNDEGKEDANVDGEEGEKQNNGEEPLKPKSRLERMSILSGLLSSPRSSRRTKMESTFATYGTLSSNQQQDLPAPGPQGDVASLALGAGADKEGVKGTDQGSLVGGGAGKASESALSHSSPPPPVPSFAEIKLPDHLEKYLKMNTGDSETSRQSNETDEPKLNPKGSAEMDQTSTAAVRHVDVGMKGPAGLTPPNISTQKTSRNGLSTSKPKIPAVRGFHKRPGKIVVHELDQFGGEAFELHGDVEDATTMKLSPVISVRVIRGCWLLYEKPGFQGRTIALEEGPTDHIVNMWAEEGTPTTLDQMGQPVPTAPMVIGSMRLAVRDYSIPRVDLYTEVNGLGRMSSYCDDTVEIGSYAIPQTTGSIKVHSGVWLVYTDPGFGGFVGVLEVGEFPCPETWGFPQPFIGSLRPLRMGAIKVEHPVEVKALVFEKPNFEGECLEVDCDVYDLQDEPDEESKSKKTLSAVGSMKVLGGLWVGYQESDFEGQQYILEEGEYPHCSDWGGAEDGLQSLRPVRSDFLSPHAKLCSEPHFNQLGLSMDLLGPVINMEDTGYGVKTQSVNIMGGVWVGFENPGFNGDLYVLEKGLYTSSEDWGARNPKISSVQPVFHDSPMGTPKFKVKLYSEPDFQGRLVALEESAAALDEDFIPRSCKVMAGSWVAYGGAQFTDHMYVLEEGEYPNTEAMGIMSSESTFCSIQTNRPELSLPSITLFSKEGCRGRRLVLSRGAVNLLRDGLDARIRSLVVEGGMWVLYEGSNYSGRQLLLQPGEVLDLYKMSGWQRIGSLRPLIQKQMFFRLQNRETGCVMSLTGTLEDIKLMRVQAVEETGGVEQVWVYQDGQLTCKLVEDCCLETSGSVLMAGCRLCVSPERGKANQLWNITADGLVRCHLKPDLVMEVKGGQQYDKNQVIINTFDESKLSQRWTLVIL</sequence>
<feature type="compositionally biased region" description="Polar residues" evidence="3">
    <location>
        <begin position="934"/>
        <end position="961"/>
    </location>
</feature>
<feature type="compositionally biased region" description="Basic and acidic residues" evidence="3">
    <location>
        <begin position="1552"/>
        <end position="1562"/>
    </location>
</feature>
<feature type="compositionally biased region" description="Basic and acidic residues" evidence="3">
    <location>
        <begin position="1787"/>
        <end position="1808"/>
    </location>
</feature>
<dbReference type="InterPro" id="IPR035992">
    <property type="entry name" value="Ricin_B-like_lectins"/>
</dbReference>
<dbReference type="SUPFAM" id="SSF50370">
    <property type="entry name" value="Ricin B-like lectins"/>
    <property type="match status" value="1"/>
</dbReference>
<feature type="compositionally biased region" description="Basic and acidic residues" evidence="3">
    <location>
        <begin position="355"/>
        <end position="375"/>
    </location>
</feature>
<dbReference type="PROSITE" id="PS50915">
    <property type="entry name" value="CRYSTALLIN_BETA_GAMMA"/>
    <property type="match status" value="9"/>
</dbReference>
<dbReference type="FunCoup" id="A0A3Q3EEA8">
    <property type="interactions" value="10"/>
</dbReference>
<feature type="domain" description="Beta/gamma crystallin 'Greek key'" evidence="4">
    <location>
        <begin position="2464"/>
        <end position="2512"/>
    </location>
</feature>
<feature type="domain" description="Beta/gamma crystallin 'Greek key'" evidence="4">
    <location>
        <begin position="2604"/>
        <end position="2646"/>
    </location>
</feature>
<feature type="compositionally biased region" description="Polar residues" evidence="3">
    <location>
        <begin position="1684"/>
        <end position="1697"/>
    </location>
</feature>
<dbReference type="Pfam" id="PF00030">
    <property type="entry name" value="Crystall"/>
    <property type="match status" value="6"/>
</dbReference>
<feature type="compositionally biased region" description="Polar residues" evidence="3">
    <location>
        <begin position="1881"/>
        <end position="1895"/>
    </location>
</feature>
<feature type="compositionally biased region" description="Basic and acidic residues" evidence="3">
    <location>
        <begin position="1195"/>
        <end position="1214"/>
    </location>
</feature>
<feature type="domain" description="Beta/gamma crystallin 'Greek key'" evidence="4">
    <location>
        <begin position="2304"/>
        <end position="2336"/>
    </location>
</feature>
<feature type="compositionally biased region" description="Polar residues" evidence="3">
    <location>
        <begin position="784"/>
        <end position="834"/>
    </location>
</feature>
<keyword evidence="2" id="KW-0677">Repeat</keyword>
<feature type="compositionally biased region" description="Polar residues" evidence="3">
    <location>
        <begin position="1754"/>
        <end position="1764"/>
    </location>
</feature>
<dbReference type="InterPro" id="IPR050252">
    <property type="entry name" value="Beta/Gamma-Crystallin"/>
</dbReference>
<feature type="compositionally biased region" description="Basic and acidic residues" evidence="3">
    <location>
        <begin position="2057"/>
        <end position="2075"/>
    </location>
</feature>
<dbReference type="Ensembl" id="ENSLBET00000004648.1">
    <property type="protein sequence ID" value="ENSLBEP00000004416.1"/>
    <property type="gene ID" value="ENSLBEG00000003342.1"/>
</dbReference>
<dbReference type="InParanoid" id="A0A3Q3EEA8"/>
<feature type="domain" description="Beta/gamma crystallin 'Greek key'" evidence="4">
    <location>
        <begin position="2264"/>
        <end position="2303"/>
    </location>
</feature>
<accession>A0A3Q3EEA8</accession>
<dbReference type="Gene3D" id="2.80.10.50">
    <property type="match status" value="1"/>
</dbReference>
<feature type="compositionally biased region" description="Polar residues" evidence="3">
    <location>
        <begin position="1490"/>
        <end position="1499"/>
    </location>
</feature>
<reference evidence="5" key="1">
    <citation type="submission" date="2025-08" db="UniProtKB">
        <authorList>
            <consortium name="Ensembl"/>
        </authorList>
    </citation>
    <scope>IDENTIFICATION</scope>
</reference>
<feature type="compositionally biased region" description="Basic and acidic residues" evidence="3">
    <location>
        <begin position="1374"/>
        <end position="1391"/>
    </location>
</feature>
<protein>
    <submittedName>
        <fullName evidence="5">Crystallin beta-gamma domain containing 1a</fullName>
    </submittedName>
</protein>
<feature type="compositionally biased region" description="Polar residues" evidence="3">
    <location>
        <begin position="649"/>
        <end position="665"/>
    </location>
</feature>
<reference evidence="5" key="2">
    <citation type="submission" date="2025-09" db="UniProtKB">
        <authorList>
            <consortium name="Ensembl"/>
        </authorList>
    </citation>
    <scope>IDENTIFICATION</scope>
</reference>
<proteinExistence type="inferred from homology"/>
<feature type="compositionally biased region" description="Low complexity" evidence="3">
    <location>
        <begin position="484"/>
        <end position="496"/>
    </location>
</feature>
<feature type="compositionally biased region" description="Basic and acidic residues" evidence="3">
    <location>
        <begin position="1575"/>
        <end position="1603"/>
    </location>
</feature>
<feature type="compositionally biased region" description="Basic and acidic residues" evidence="3">
    <location>
        <begin position="1698"/>
        <end position="1714"/>
    </location>
</feature>
<feature type="compositionally biased region" description="Low complexity" evidence="3">
    <location>
        <begin position="444"/>
        <end position="455"/>
    </location>
</feature>
<feature type="compositionally biased region" description="Low complexity" evidence="3">
    <location>
        <begin position="243"/>
        <end position="252"/>
    </location>
</feature>
<feature type="compositionally biased region" description="Basic and acidic residues" evidence="3">
    <location>
        <begin position="2016"/>
        <end position="2026"/>
    </location>
</feature>
<feature type="region of interest" description="Disordered" evidence="3">
    <location>
        <begin position="892"/>
        <end position="965"/>
    </location>
</feature>
<feature type="region of interest" description="Disordered" evidence="3">
    <location>
        <begin position="1995"/>
        <end position="2214"/>
    </location>
</feature>
<feature type="compositionally biased region" description="Basic and acidic residues" evidence="3">
    <location>
        <begin position="1896"/>
        <end position="1911"/>
    </location>
</feature>
<feature type="compositionally biased region" description="Basic and acidic residues" evidence="3">
    <location>
        <begin position="1050"/>
        <end position="1070"/>
    </location>
</feature>
<feature type="compositionally biased region" description="Low complexity" evidence="3">
    <location>
        <begin position="2077"/>
        <end position="2087"/>
    </location>
</feature>
<feature type="compositionally biased region" description="Basic and acidic residues" evidence="3">
    <location>
        <begin position="1730"/>
        <end position="1753"/>
    </location>
</feature>
<feature type="compositionally biased region" description="Basic and acidic residues" evidence="3">
    <location>
        <begin position="1104"/>
        <end position="1141"/>
    </location>
</feature>
<feature type="compositionally biased region" description="Polar residues" evidence="3">
    <location>
        <begin position="1417"/>
        <end position="1430"/>
    </location>
</feature>
<evidence type="ECO:0000256" key="3">
    <source>
        <dbReference type="SAM" id="MobiDB-lite"/>
    </source>
</evidence>
<dbReference type="GO" id="GO:0002088">
    <property type="term" value="P:lens development in camera-type eye"/>
    <property type="evidence" value="ECO:0007669"/>
    <property type="project" value="TreeGrafter"/>
</dbReference>
<feature type="compositionally biased region" description="Basic and acidic residues" evidence="3">
    <location>
        <begin position="269"/>
        <end position="279"/>
    </location>
</feature>
<feature type="compositionally biased region" description="Polar residues" evidence="3">
    <location>
        <begin position="901"/>
        <end position="926"/>
    </location>
</feature>
<feature type="domain" description="Beta/gamma crystallin 'Greek key'" evidence="4">
    <location>
        <begin position="2513"/>
        <end position="2555"/>
    </location>
</feature>
<feature type="compositionally biased region" description="Polar residues" evidence="3">
    <location>
        <begin position="1718"/>
        <end position="1727"/>
    </location>
</feature>
<feature type="compositionally biased region" description="Basic and acidic residues" evidence="3">
    <location>
        <begin position="599"/>
        <end position="622"/>
    </location>
</feature>
<evidence type="ECO:0000313" key="5">
    <source>
        <dbReference type="Ensembl" id="ENSLBEP00000004416.1"/>
    </source>
</evidence>
<feature type="compositionally biased region" description="Polar residues" evidence="3">
    <location>
        <begin position="1039"/>
        <end position="1049"/>
    </location>
</feature>
<feature type="region of interest" description="Disordered" evidence="3">
    <location>
        <begin position="213"/>
        <end position="872"/>
    </location>
</feature>
<feature type="compositionally biased region" description="Basic and acidic residues" evidence="3">
    <location>
        <begin position="1"/>
        <end position="10"/>
    </location>
</feature>
<dbReference type="Pfam" id="PF00652">
    <property type="entry name" value="Ricin_B_lectin"/>
    <property type="match status" value="1"/>
</dbReference>
<feature type="compositionally biased region" description="Basic and acidic residues" evidence="3">
    <location>
        <begin position="1660"/>
        <end position="1679"/>
    </location>
</feature>
<organism evidence="5 6">
    <name type="scientific">Labrus bergylta</name>
    <name type="common">ballan wrasse</name>
    <dbReference type="NCBI Taxonomy" id="56723"/>
    <lineage>
        <taxon>Eukaryota</taxon>
        <taxon>Metazoa</taxon>
        <taxon>Chordata</taxon>
        <taxon>Craniata</taxon>
        <taxon>Vertebrata</taxon>
        <taxon>Euteleostomi</taxon>
        <taxon>Actinopterygii</taxon>
        <taxon>Neopterygii</taxon>
        <taxon>Teleostei</taxon>
        <taxon>Neoteleostei</taxon>
        <taxon>Acanthomorphata</taxon>
        <taxon>Eupercaria</taxon>
        <taxon>Labriformes</taxon>
        <taxon>Labridae</taxon>
        <taxon>Labrus</taxon>
    </lineage>
</organism>
<feature type="compositionally biased region" description="Basic and acidic residues" evidence="3">
    <location>
        <begin position="1431"/>
        <end position="1446"/>
    </location>
</feature>
<feature type="domain" description="Beta/gamma crystallin 'Greek key'" evidence="4">
    <location>
        <begin position="2694"/>
        <end position="2738"/>
    </location>
</feature>
<feature type="compositionally biased region" description="Acidic residues" evidence="3">
    <location>
        <begin position="1925"/>
        <end position="1937"/>
    </location>
</feature>
<feature type="domain" description="Beta/gamma crystallin 'Greek key'" evidence="4">
    <location>
        <begin position="2410"/>
        <end position="2452"/>
    </location>
</feature>
<feature type="compositionally biased region" description="Polar residues" evidence="3">
    <location>
        <begin position="1353"/>
        <end position="1373"/>
    </location>
</feature>
<dbReference type="InterPro" id="IPR000772">
    <property type="entry name" value="Ricin_B_lectin"/>
</dbReference>
<dbReference type="GO" id="GO:0007601">
    <property type="term" value="P:visual perception"/>
    <property type="evidence" value="ECO:0007669"/>
    <property type="project" value="TreeGrafter"/>
</dbReference>
<dbReference type="STRING" id="56723.ENSLBEP00000004416"/>
<feature type="compositionally biased region" description="Basic and acidic residues" evidence="3">
    <location>
        <begin position="1283"/>
        <end position="1328"/>
    </location>
</feature>
<dbReference type="InterPro" id="IPR011024">
    <property type="entry name" value="G_crystallin-like"/>
</dbReference>
<feature type="compositionally biased region" description="Basic and acidic residues" evidence="3">
    <location>
        <begin position="1222"/>
        <end position="1236"/>
    </location>
</feature>
<feature type="region of interest" description="Disordered" evidence="3">
    <location>
        <begin position="992"/>
        <end position="1014"/>
    </location>
</feature>
<dbReference type="PANTHER" id="PTHR11818:SF2">
    <property type="entry name" value="BETA_GAMMA CRYSTALLIN DOMAIN-CONTAINING PROTEIN 1"/>
    <property type="match status" value="1"/>
</dbReference>
<evidence type="ECO:0000256" key="2">
    <source>
        <dbReference type="ARBA" id="ARBA00022737"/>
    </source>
</evidence>
<feature type="region of interest" description="Disordered" evidence="3">
    <location>
        <begin position="165"/>
        <end position="198"/>
    </location>
</feature>
<feature type="compositionally biased region" description="Basic and acidic residues" evidence="3">
    <location>
        <begin position="1156"/>
        <end position="1177"/>
    </location>
</feature>
<dbReference type="GeneTree" id="ENSGT00940000155695"/>
<feature type="region of interest" description="Disordered" evidence="3">
    <location>
        <begin position="1036"/>
        <end position="1449"/>
    </location>
</feature>
<feature type="compositionally biased region" description="Polar residues" evidence="3">
    <location>
        <begin position="2095"/>
        <end position="2111"/>
    </location>
</feature>
<dbReference type="SUPFAM" id="SSF49695">
    <property type="entry name" value="gamma-Crystallin-like"/>
    <property type="match status" value="3"/>
</dbReference>
<feature type="compositionally biased region" description="Basic and acidic residues" evidence="3">
    <location>
        <begin position="2172"/>
        <end position="2181"/>
    </location>
</feature>
<feature type="compositionally biased region" description="Polar residues" evidence="3">
    <location>
        <begin position="2185"/>
        <end position="2194"/>
    </location>
</feature>
<feature type="compositionally biased region" description="Polar residues" evidence="3">
    <location>
        <begin position="2234"/>
        <end position="2250"/>
    </location>
</feature>
<feature type="compositionally biased region" description="Acidic residues" evidence="3">
    <location>
        <begin position="170"/>
        <end position="189"/>
    </location>
</feature>
<feature type="compositionally biased region" description="Basic and acidic residues" evidence="3">
    <location>
        <begin position="1400"/>
        <end position="1410"/>
    </location>
</feature>
<feature type="compositionally biased region" description="Basic and acidic residues" evidence="3">
    <location>
        <begin position="1334"/>
        <end position="1352"/>
    </location>
</feature>
<comment type="similarity">
    <text evidence="1">Belongs to the beta/gamma-crystallin family.</text>
</comment>
<feature type="domain" description="Beta/gamma crystallin 'Greek key'" evidence="4">
    <location>
        <begin position="2785"/>
        <end position="2826"/>
    </location>
</feature>
<dbReference type="PROSITE" id="PS50231">
    <property type="entry name" value="RICIN_B_LECTIN"/>
    <property type="match status" value="1"/>
</dbReference>
<keyword evidence="6" id="KW-1185">Reference proteome</keyword>
<feature type="compositionally biased region" description="Polar residues" evidence="3">
    <location>
        <begin position="1853"/>
        <end position="1864"/>
    </location>
</feature>
<dbReference type="Gene3D" id="2.60.20.10">
    <property type="entry name" value="Crystallins"/>
    <property type="match status" value="6"/>
</dbReference>
<feature type="domain" description="Beta/gamma crystallin 'Greek key'" evidence="4">
    <location>
        <begin position="2656"/>
        <end position="2693"/>
    </location>
</feature>
<dbReference type="SMART" id="SM00247">
    <property type="entry name" value="XTALbg"/>
    <property type="match status" value="6"/>
</dbReference>
<evidence type="ECO:0000259" key="4">
    <source>
        <dbReference type="PROSITE" id="PS50915"/>
    </source>
</evidence>
<dbReference type="PANTHER" id="PTHR11818">
    <property type="entry name" value="BETA/GAMMA CRYSTALLIN"/>
    <property type="match status" value="1"/>
</dbReference>
<feature type="compositionally biased region" description="Polar residues" evidence="3">
    <location>
        <begin position="424"/>
        <end position="436"/>
    </location>
</feature>
<evidence type="ECO:0000313" key="6">
    <source>
        <dbReference type="Proteomes" id="UP000261660"/>
    </source>
</evidence>
<dbReference type="Proteomes" id="UP000261660">
    <property type="component" value="Unplaced"/>
</dbReference>
<feature type="compositionally biased region" description="Polar residues" evidence="3">
    <location>
        <begin position="998"/>
        <end position="1014"/>
    </location>
</feature>
<dbReference type="GO" id="GO:0005212">
    <property type="term" value="F:structural constituent of eye lens"/>
    <property type="evidence" value="ECO:0007669"/>
    <property type="project" value="TreeGrafter"/>
</dbReference>
<feature type="region of interest" description="Disordered" evidence="3">
    <location>
        <begin position="1"/>
        <end position="22"/>
    </location>
</feature>
<feature type="compositionally biased region" description="Basic and acidic residues" evidence="3">
    <location>
        <begin position="1500"/>
        <end position="1513"/>
    </location>
</feature>
<feature type="region of interest" description="Disordered" evidence="3">
    <location>
        <begin position="2226"/>
        <end position="2256"/>
    </location>
</feature>
<evidence type="ECO:0000256" key="1">
    <source>
        <dbReference type="ARBA" id="ARBA00009646"/>
    </source>
</evidence>
<feature type="region of interest" description="Disordered" evidence="3">
    <location>
        <begin position="1483"/>
        <end position="1971"/>
    </location>
</feature>
<name>A0A3Q3EEA8_9LABR</name>
<dbReference type="SMART" id="SM00458">
    <property type="entry name" value="RICIN"/>
    <property type="match status" value="1"/>
</dbReference>
<feature type="compositionally biased region" description="Polar residues" evidence="3">
    <location>
        <begin position="525"/>
        <end position="534"/>
    </location>
</feature>
<feature type="compositionally biased region" description="Basic and acidic residues" evidence="3">
    <location>
        <begin position="666"/>
        <end position="682"/>
    </location>
</feature>
<feature type="compositionally biased region" description="Polar residues" evidence="3">
    <location>
        <begin position="1615"/>
        <end position="1637"/>
    </location>
</feature>
<feature type="compositionally biased region" description="Low complexity" evidence="3">
    <location>
        <begin position="723"/>
        <end position="743"/>
    </location>
</feature>